<accession>A0A6J4QKF1</accession>
<name>A0A6J4QKF1_9PSEU</name>
<keyword evidence="1" id="KW-1133">Transmembrane helix</keyword>
<reference evidence="2" key="1">
    <citation type="submission" date="2020-02" db="EMBL/GenBank/DDBJ databases">
        <authorList>
            <person name="Meier V. D."/>
        </authorList>
    </citation>
    <scope>NUCLEOTIDE SEQUENCE</scope>
    <source>
        <strain evidence="2">AVDCRST_MAG66</strain>
    </source>
</reference>
<gene>
    <name evidence="2" type="ORF">AVDCRST_MAG66-4152</name>
</gene>
<organism evidence="2">
    <name type="scientific">uncultured Pseudonocardia sp</name>
    <dbReference type="NCBI Taxonomy" id="211455"/>
    <lineage>
        <taxon>Bacteria</taxon>
        <taxon>Bacillati</taxon>
        <taxon>Actinomycetota</taxon>
        <taxon>Actinomycetes</taxon>
        <taxon>Pseudonocardiales</taxon>
        <taxon>Pseudonocardiaceae</taxon>
        <taxon>Pseudonocardia</taxon>
        <taxon>environmental samples</taxon>
    </lineage>
</organism>
<dbReference type="EMBL" id="CADCUS010000567">
    <property type="protein sequence ID" value="CAA9443177.1"/>
    <property type="molecule type" value="Genomic_DNA"/>
</dbReference>
<protein>
    <submittedName>
        <fullName evidence="2">Uncharacterized protein</fullName>
    </submittedName>
</protein>
<evidence type="ECO:0000256" key="1">
    <source>
        <dbReference type="SAM" id="Phobius"/>
    </source>
</evidence>
<keyword evidence="1" id="KW-0472">Membrane</keyword>
<evidence type="ECO:0000313" key="2">
    <source>
        <dbReference type="EMBL" id="CAA9443177.1"/>
    </source>
</evidence>
<feature type="transmembrane region" description="Helical" evidence="1">
    <location>
        <begin position="38"/>
        <end position="59"/>
    </location>
</feature>
<keyword evidence="1" id="KW-0812">Transmembrane</keyword>
<sequence length="73" mass="8344">MRFGRQVGGHWIGTPHLRRHQEYSMTDASRPASSRRRLLVPLVTFLVIAALIALLYPQLMDFGAEIYRFVTGT</sequence>
<proteinExistence type="predicted"/>
<dbReference type="AlphaFoldDB" id="A0A6J4QKF1"/>